<reference evidence="1" key="1">
    <citation type="submission" date="2018-05" db="EMBL/GenBank/DDBJ databases">
        <authorList>
            <person name="Lanie J.A."/>
            <person name="Ng W.-L."/>
            <person name="Kazmierczak K.M."/>
            <person name="Andrzejewski T.M."/>
            <person name="Davidsen T.M."/>
            <person name="Wayne K.J."/>
            <person name="Tettelin H."/>
            <person name="Glass J.I."/>
            <person name="Rusch D."/>
            <person name="Podicherti R."/>
            <person name="Tsui H.-C.T."/>
            <person name="Winkler M.E."/>
        </authorList>
    </citation>
    <scope>NUCLEOTIDE SEQUENCE</scope>
</reference>
<proteinExistence type="predicted"/>
<evidence type="ECO:0000313" key="1">
    <source>
        <dbReference type="EMBL" id="SUZ74245.1"/>
    </source>
</evidence>
<protein>
    <submittedName>
        <fullName evidence="1">Uncharacterized protein</fullName>
    </submittedName>
</protein>
<sequence>MIEVRDIFTISRSDSGGGIVIGSQLVVSDDAGEIDSWALP</sequence>
<accession>A0A381Q4I9</accession>
<name>A0A381Q4I9_9ZZZZ</name>
<organism evidence="1">
    <name type="scientific">marine metagenome</name>
    <dbReference type="NCBI Taxonomy" id="408172"/>
    <lineage>
        <taxon>unclassified sequences</taxon>
        <taxon>metagenomes</taxon>
        <taxon>ecological metagenomes</taxon>
    </lineage>
</organism>
<dbReference type="EMBL" id="UINC01001205">
    <property type="protein sequence ID" value="SUZ74245.1"/>
    <property type="molecule type" value="Genomic_DNA"/>
</dbReference>
<dbReference type="AlphaFoldDB" id="A0A381Q4I9"/>
<gene>
    <name evidence="1" type="ORF">METZ01_LOCUS27099</name>
</gene>